<sequence>NNSDVVKLLKAEYKRRSQLRPLLWESTIELPLENVYTRLKIVSRRKLTIQMEGNMANMFDVRAPEKGEDVETLAERKNEEVNVTEIFKILEKGEDVMTLVEGSPGIGKTTFCLKLAHYWALGKIQTECSFPKFEVVLLLKCRDIDGNIMDTIREQLLPRDIEEKIVEKLLHFLKDIHNQERILIILDGLDELPEKSRYHVDELLHRRIFPFCYVLATTRQERGIEARKTFVFNIHLEIKGYTESDSIAYVRRHFETIGQSPKGEKLIEEMQQNTFLNALRHNPLNLLLLCVVYEDYEGKLPTSRTELYQVIVQCLLRRYCAKRNWPVPEDDSVLEKMFEKEILALGELAWLCLLSDRYGFRETEMDEFERKYPGLGARELGLLYKEESLKRLNPQHEYCFLHKTFQEYVAAAYIVQKLRNQKFNVFKHLNISFDDIVTKYPQVFIFVSGMLGKKATVLFTQIGEELKKTYDWNWNEHCSEETATFFIESFNESGHAEQMAVTLCNIIPFPKVITSKLIDNYNASFIQVLMACRSFSNLRTPVELYADIPVGWERGASDVVNYIESCPQLIIVSFRVHDLGSLTSSDADRLCKWFSASKSLSEFTLKYISHVFLERYELLVQIGRGLASCRTLTKVTFALPGYAYNESFFNAFETGLTTLTSVNLVLWGSMKCTATRALQHFLSNKSLNSLSLRIVGCVLDLLIAAVSQALARQTVLKSLDLHLDGLLSSSSASFLEKGLVENSSLNYLRLRVHGELPSNWHSVVENLRLAKKSPVCFCCSFYPNTFNNVANNYFHPVLVRKGLNVKQHLTVNVWGEMKCEAAEALCEVLAPSSITVLTLNVRGNLTSEVSSSIARCLEENKTLSSLSINIWGELTTAGANVLSSLSKNSRLQLNVHDVRIGPDESNDVLVTTTDNPAALTVFFKERRKQNVRLTINNDSNVTKEWTRCLGDALAENPSLTTLDLTVNSRFVDADLGQNLGESLLQSTSLTSLSLAFNFSNMKEGWECKLGERLIKMASLTTLSLKINGDGKWNQKDWLSPTLSSLDDGEENQENCLSPTKLSNVLAAIKSLSSLSVAIHGDSMCSFWDEVLRDCLMECTSLKKLNLTFNGGKSDFSSVFSGFCVGLWTTSSLNTLCVAIFINDLTYNDFSSMLDSLNQGLSLNSSVTTLTLTVSVAADDTDDISWLINSDDGLSVNTSITTLNVTINEYGEGESHIPEVLRESGVFVGLANNTSVTTFNLALNSSQEVSDDWLTGLSDTLMKNTSLTTLRIKVNNHCATGKSRLYDFEKLLIESRSLSLLELDVSFYGKESGCHKVLIQ</sequence>
<dbReference type="SUPFAM" id="SSF52540">
    <property type="entry name" value="P-loop containing nucleoside triphosphate hydrolases"/>
    <property type="match status" value="1"/>
</dbReference>
<dbReference type="Proteomes" id="UP001159427">
    <property type="component" value="Unassembled WGS sequence"/>
</dbReference>
<dbReference type="Gene3D" id="3.40.50.300">
    <property type="entry name" value="P-loop containing nucleotide triphosphate hydrolases"/>
    <property type="match status" value="1"/>
</dbReference>
<keyword evidence="5" id="KW-1185">Reference proteome</keyword>
<feature type="non-terminal residue" evidence="4">
    <location>
        <position position="1"/>
    </location>
</feature>
<dbReference type="InterPro" id="IPR007111">
    <property type="entry name" value="NACHT_NTPase"/>
</dbReference>
<evidence type="ECO:0000259" key="3">
    <source>
        <dbReference type="PROSITE" id="PS50837"/>
    </source>
</evidence>
<feature type="domain" description="NACHT" evidence="3">
    <location>
        <begin position="96"/>
        <end position="416"/>
    </location>
</feature>
<evidence type="ECO:0000256" key="2">
    <source>
        <dbReference type="ARBA" id="ARBA00022840"/>
    </source>
</evidence>
<comment type="caution">
    <text evidence="4">The sequence shown here is derived from an EMBL/GenBank/DDBJ whole genome shotgun (WGS) entry which is preliminary data.</text>
</comment>
<evidence type="ECO:0000256" key="1">
    <source>
        <dbReference type="ARBA" id="ARBA00022741"/>
    </source>
</evidence>
<gene>
    <name evidence="4" type="ORF">PEVE_00005706</name>
</gene>
<dbReference type="Pfam" id="PF05729">
    <property type="entry name" value="NACHT"/>
    <property type="match status" value="1"/>
</dbReference>
<dbReference type="PANTHER" id="PTHR46844">
    <property type="entry name" value="SLR5058 PROTEIN"/>
    <property type="match status" value="1"/>
</dbReference>
<evidence type="ECO:0000313" key="4">
    <source>
        <dbReference type="EMBL" id="CAH3166454.1"/>
    </source>
</evidence>
<name>A0ABN8QQL9_9CNID</name>
<dbReference type="InterPro" id="IPR027417">
    <property type="entry name" value="P-loop_NTPase"/>
</dbReference>
<proteinExistence type="predicted"/>
<dbReference type="InterPro" id="IPR032675">
    <property type="entry name" value="LRR_dom_sf"/>
</dbReference>
<dbReference type="PANTHER" id="PTHR46844:SF1">
    <property type="entry name" value="SLR5058 PROTEIN"/>
    <property type="match status" value="1"/>
</dbReference>
<reference evidence="4 5" key="1">
    <citation type="submission" date="2022-05" db="EMBL/GenBank/DDBJ databases">
        <authorList>
            <consortium name="Genoscope - CEA"/>
            <person name="William W."/>
        </authorList>
    </citation>
    <scope>NUCLEOTIDE SEQUENCE [LARGE SCALE GENOMIC DNA]</scope>
</reference>
<dbReference type="Gene3D" id="3.80.10.10">
    <property type="entry name" value="Ribonuclease Inhibitor"/>
    <property type="match status" value="4"/>
</dbReference>
<keyword evidence="1" id="KW-0547">Nucleotide-binding</keyword>
<accession>A0ABN8QQL9</accession>
<protein>
    <recommendedName>
        <fullName evidence="3">NACHT domain-containing protein</fullName>
    </recommendedName>
</protein>
<organism evidence="4 5">
    <name type="scientific">Porites evermanni</name>
    <dbReference type="NCBI Taxonomy" id="104178"/>
    <lineage>
        <taxon>Eukaryota</taxon>
        <taxon>Metazoa</taxon>
        <taxon>Cnidaria</taxon>
        <taxon>Anthozoa</taxon>
        <taxon>Hexacorallia</taxon>
        <taxon>Scleractinia</taxon>
        <taxon>Fungiina</taxon>
        <taxon>Poritidae</taxon>
        <taxon>Porites</taxon>
    </lineage>
</organism>
<evidence type="ECO:0000313" key="5">
    <source>
        <dbReference type="Proteomes" id="UP001159427"/>
    </source>
</evidence>
<dbReference type="EMBL" id="CALNXI010001363">
    <property type="protein sequence ID" value="CAH3166454.1"/>
    <property type="molecule type" value="Genomic_DNA"/>
</dbReference>
<dbReference type="SUPFAM" id="SSF52047">
    <property type="entry name" value="RNI-like"/>
    <property type="match status" value="2"/>
</dbReference>
<keyword evidence="2" id="KW-0067">ATP-binding</keyword>
<dbReference type="PROSITE" id="PS50837">
    <property type="entry name" value="NACHT"/>
    <property type="match status" value="1"/>
</dbReference>